<reference evidence="2 3" key="1">
    <citation type="submission" date="2019-04" db="EMBL/GenBank/DDBJ databases">
        <title>Friends and foes A comparative genomics study of 23 Aspergillus species from section Flavi.</title>
        <authorList>
            <consortium name="DOE Joint Genome Institute"/>
            <person name="Kjaerbolling I."/>
            <person name="Vesth T."/>
            <person name="Frisvad J.C."/>
            <person name="Nybo J.L."/>
            <person name="Theobald S."/>
            <person name="Kildgaard S."/>
            <person name="Isbrandt T."/>
            <person name="Kuo A."/>
            <person name="Sato A."/>
            <person name="Lyhne E.K."/>
            <person name="Kogle M.E."/>
            <person name="Wiebenga A."/>
            <person name="Kun R.S."/>
            <person name="Lubbers R.J."/>
            <person name="Makela M.R."/>
            <person name="Barry K."/>
            <person name="Chovatia M."/>
            <person name="Clum A."/>
            <person name="Daum C."/>
            <person name="Haridas S."/>
            <person name="He G."/>
            <person name="LaButti K."/>
            <person name="Lipzen A."/>
            <person name="Mondo S."/>
            <person name="Riley R."/>
            <person name="Salamov A."/>
            <person name="Simmons B.A."/>
            <person name="Magnuson J.K."/>
            <person name="Henrissat B."/>
            <person name="Mortensen U.H."/>
            <person name="Larsen T.O."/>
            <person name="Devries R.P."/>
            <person name="Grigoriev I.V."/>
            <person name="Machida M."/>
            <person name="Baker S.E."/>
            <person name="Andersen M.R."/>
        </authorList>
    </citation>
    <scope>NUCLEOTIDE SEQUENCE [LARGE SCALE GENOMIC DNA]</scope>
    <source>
        <strain evidence="2 3">CBS 117625</strain>
    </source>
</reference>
<dbReference type="RefSeq" id="XP_031910619.1">
    <property type="nucleotide sequence ID" value="XM_032055346.1"/>
</dbReference>
<name>A0A5N6SIP2_ASPPS</name>
<sequence length="57" mass="6693">MRSTPLSISKCDSNEALSTESRRWLEKLAIVSTCFCFGWLNFLFFCQQKNWKSVIQL</sequence>
<protein>
    <submittedName>
        <fullName evidence="2">Uncharacterized protein</fullName>
    </submittedName>
</protein>
<dbReference type="EMBL" id="ML743602">
    <property type="protein sequence ID" value="KAE8134556.1"/>
    <property type="molecule type" value="Genomic_DNA"/>
</dbReference>
<dbReference type="Proteomes" id="UP000325672">
    <property type="component" value="Unassembled WGS sequence"/>
</dbReference>
<feature type="transmembrane region" description="Helical" evidence="1">
    <location>
        <begin position="28"/>
        <end position="46"/>
    </location>
</feature>
<evidence type="ECO:0000313" key="2">
    <source>
        <dbReference type="EMBL" id="KAE8134556.1"/>
    </source>
</evidence>
<dbReference type="AlphaFoldDB" id="A0A5N6SIP2"/>
<keyword evidence="1" id="KW-0472">Membrane</keyword>
<accession>A0A5N6SIP2</accession>
<keyword evidence="1" id="KW-0812">Transmembrane</keyword>
<proteinExistence type="predicted"/>
<keyword evidence="3" id="KW-1185">Reference proteome</keyword>
<gene>
    <name evidence="2" type="ORF">BDV38DRAFT_254638</name>
</gene>
<organism evidence="2 3">
    <name type="scientific">Aspergillus pseudotamarii</name>
    <dbReference type="NCBI Taxonomy" id="132259"/>
    <lineage>
        <taxon>Eukaryota</taxon>
        <taxon>Fungi</taxon>
        <taxon>Dikarya</taxon>
        <taxon>Ascomycota</taxon>
        <taxon>Pezizomycotina</taxon>
        <taxon>Eurotiomycetes</taxon>
        <taxon>Eurotiomycetidae</taxon>
        <taxon>Eurotiales</taxon>
        <taxon>Aspergillaceae</taxon>
        <taxon>Aspergillus</taxon>
        <taxon>Aspergillus subgen. Circumdati</taxon>
    </lineage>
</organism>
<evidence type="ECO:0000313" key="3">
    <source>
        <dbReference type="Proteomes" id="UP000325672"/>
    </source>
</evidence>
<keyword evidence="1" id="KW-1133">Transmembrane helix</keyword>
<evidence type="ECO:0000256" key="1">
    <source>
        <dbReference type="SAM" id="Phobius"/>
    </source>
</evidence>
<dbReference type="GeneID" id="43639556"/>